<accession>G4QJB2</accession>
<evidence type="ECO:0000313" key="2">
    <source>
        <dbReference type="Proteomes" id="UP000009282"/>
    </source>
</evidence>
<gene>
    <name evidence="1" type="ordered locus">GNIT_0364</name>
</gene>
<name>G4QJB2_GLANF</name>
<dbReference type="Proteomes" id="UP000009282">
    <property type="component" value="Chromosome"/>
</dbReference>
<dbReference type="EMBL" id="CP003060">
    <property type="protein sequence ID" value="AEP28518.1"/>
    <property type="molecule type" value="Genomic_DNA"/>
</dbReference>
<reference evidence="1 2" key="1">
    <citation type="journal article" date="2011" name="J. Bacteriol.">
        <title>Complete genome sequence of seawater bacterium Glaciecola nitratireducens FR1064T.</title>
        <authorList>
            <person name="Bian F."/>
            <person name="Qin Q.L."/>
            <person name="Xie B.B."/>
            <person name="Shu Y.L."/>
            <person name="Zhang X.Y."/>
            <person name="Yu Y."/>
            <person name="Chen B."/>
            <person name="Chen X.L."/>
            <person name="Zhou B.C."/>
            <person name="Zhang Y.Z."/>
        </authorList>
    </citation>
    <scope>NUCLEOTIDE SEQUENCE [LARGE SCALE GENOMIC DNA]</scope>
    <source>
        <strain evidence="2">JCM 12485 / KCTC 12276 / FR1064</strain>
    </source>
</reference>
<dbReference type="AlphaFoldDB" id="G4QJB2"/>
<dbReference type="STRING" id="1085623.GNIT_0364"/>
<dbReference type="OrthoDB" id="6228216at2"/>
<protein>
    <submittedName>
        <fullName evidence="1">Uncharacterized protein</fullName>
    </submittedName>
</protein>
<proteinExistence type="predicted"/>
<keyword evidence="2" id="KW-1185">Reference proteome</keyword>
<dbReference type="KEGG" id="gni:GNIT_0364"/>
<sequence length="95" mass="10524">MIASLFKNVRQADRYETDLQLLTKLEKSQSQRAQKRALALISSPKGLATIFVTGLAKGVMKPSIARQLKSMAIIFGKTSLDEWLTGDALQDTEIE</sequence>
<dbReference type="RefSeq" id="WP_014107397.1">
    <property type="nucleotide sequence ID" value="NC_016041.1"/>
</dbReference>
<dbReference type="HOGENOM" id="CLU_2368883_0_0_6"/>
<evidence type="ECO:0000313" key="1">
    <source>
        <dbReference type="EMBL" id="AEP28518.1"/>
    </source>
</evidence>
<organism evidence="1 2">
    <name type="scientific">Glaciecola nitratireducens (strain JCM 12485 / KCTC 12276 / FR1064)</name>
    <dbReference type="NCBI Taxonomy" id="1085623"/>
    <lineage>
        <taxon>Bacteria</taxon>
        <taxon>Pseudomonadati</taxon>
        <taxon>Pseudomonadota</taxon>
        <taxon>Gammaproteobacteria</taxon>
        <taxon>Alteromonadales</taxon>
        <taxon>Alteromonadaceae</taxon>
        <taxon>Brumicola</taxon>
    </lineage>
</organism>